<accession>A0A495IWQ0</accession>
<reference evidence="14 15" key="1">
    <citation type="submission" date="2018-10" db="EMBL/GenBank/DDBJ databases">
        <title>Genomic Encyclopedia of Archaeal and Bacterial Type Strains, Phase II (KMG-II): from individual species to whole genera.</title>
        <authorList>
            <person name="Goeker M."/>
        </authorList>
    </citation>
    <scope>NUCLEOTIDE SEQUENCE [LARGE SCALE GENOMIC DNA]</scope>
    <source>
        <strain evidence="14 15">DSM 18602</strain>
    </source>
</reference>
<keyword evidence="6" id="KW-0133">Cell shape</keyword>
<evidence type="ECO:0000256" key="1">
    <source>
        <dbReference type="ARBA" id="ARBA00022475"/>
    </source>
</evidence>
<dbReference type="Proteomes" id="UP000268007">
    <property type="component" value="Unassembled WGS sequence"/>
</dbReference>
<dbReference type="GO" id="GO:0016763">
    <property type="term" value="F:pentosyltransferase activity"/>
    <property type="evidence" value="ECO:0007669"/>
    <property type="project" value="InterPro"/>
</dbReference>
<proteinExistence type="predicted"/>
<evidence type="ECO:0000256" key="8">
    <source>
        <dbReference type="ARBA" id="ARBA00022989"/>
    </source>
</evidence>
<feature type="domain" description="Glycosyl transferase family 51" evidence="13">
    <location>
        <begin position="431"/>
        <end position="578"/>
    </location>
</feature>
<dbReference type="InterPro" id="IPR036950">
    <property type="entry name" value="PBP_transglycosylase"/>
</dbReference>
<evidence type="ECO:0000256" key="10">
    <source>
        <dbReference type="ARBA" id="ARBA00023316"/>
    </source>
</evidence>
<organism evidence="14 15">
    <name type="scientific">Mucilaginibacter gracilis</name>
    <dbReference type="NCBI Taxonomy" id="423350"/>
    <lineage>
        <taxon>Bacteria</taxon>
        <taxon>Pseudomonadati</taxon>
        <taxon>Bacteroidota</taxon>
        <taxon>Sphingobacteriia</taxon>
        <taxon>Sphingobacteriales</taxon>
        <taxon>Sphingobacteriaceae</taxon>
        <taxon>Mucilaginibacter</taxon>
    </lineage>
</organism>
<keyword evidence="4" id="KW-0808">Transferase</keyword>
<dbReference type="GO" id="GO:0008360">
    <property type="term" value="P:regulation of cell shape"/>
    <property type="evidence" value="ECO:0007669"/>
    <property type="project" value="UniProtKB-KW"/>
</dbReference>
<keyword evidence="7" id="KW-0573">Peptidoglycan synthesis</keyword>
<dbReference type="Gene3D" id="1.10.3810.10">
    <property type="entry name" value="Biosynthetic peptidoglycan transglycosylase-like"/>
    <property type="match status" value="1"/>
</dbReference>
<keyword evidence="2" id="KW-0997">Cell inner membrane</keyword>
<evidence type="ECO:0000256" key="7">
    <source>
        <dbReference type="ARBA" id="ARBA00022984"/>
    </source>
</evidence>
<evidence type="ECO:0000256" key="2">
    <source>
        <dbReference type="ARBA" id="ARBA00022519"/>
    </source>
</evidence>
<keyword evidence="1" id="KW-1003">Cell membrane</keyword>
<name>A0A495IWQ0_9SPHI</name>
<evidence type="ECO:0000256" key="12">
    <source>
        <dbReference type="SAM" id="Phobius"/>
    </source>
</evidence>
<evidence type="ECO:0000256" key="11">
    <source>
        <dbReference type="SAM" id="MobiDB-lite"/>
    </source>
</evidence>
<keyword evidence="10" id="KW-0961">Cell wall biogenesis/degradation</keyword>
<dbReference type="GO" id="GO:0009252">
    <property type="term" value="P:peptidoglycan biosynthetic process"/>
    <property type="evidence" value="ECO:0007669"/>
    <property type="project" value="UniProtKB-KW"/>
</dbReference>
<dbReference type="GO" id="GO:0009274">
    <property type="term" value="C:peptidoglycan-based cell wall"/>
    <property type="evidence" value="ECO:0007669"/>
    <property type="project" value="InterPro"/>
</dbReference>
<gene>
    <name evidence="14" type="ORF">BDD43_1310</name>
</gene>
<evidence type="ECO:0000256" key="5">
    <source>
        <dbReference type="ARBA" id="ARBA00022692"/>
    </source>
</evidence>
<keyword evidence="9 12" id="KW-0472">Membrane</keyword>
<sequence length="719" mass="81238">MRRLNPKFIRIAGIVLFCLFILVLIAGIIAFNKREKLLQSVISKATAKAKSEYNLDVKIGSARFVGLATVALSQITVVPQNRDSLLKITDFEVGVKIWPLLVGNIKLASVKLDNGILNLSNVNGVKNFDFLFKKKKDTTATSSGDISIVANNLINQVLYKIPDELDLKNFNVRFHSDSINVNVQAKSALIKNGNLTSTIIINNGESTLHFTGKMRPSDKYIDVKLYADNKKVEVPFVAKRYGLKLSFDTISTQLKRVERSDGETRIYGSWAVNNLVINHPKIASNNIIVPNGSIDANIFIGQNYVSIDSSSAIHIKDVTANPYIKYTLKPVKVYELKLRTDYLDAQKLFNSFPQGTFDALDGIQVAGKLSYNLNFYLDTSKPDDVQFDSSLKQDHFSVVKYGRTDLGKLNGPFVYTPYEKGQAMPPRDISPNNPNYTPLSQISPYLQHAVMTAEDPTFFKHNGFVEEALRKSIAVDFKMKKFKRGGSTISMQLVKNAFLSRQKTMVRKIEETLIVWMIENTHIISKQRMLEVYFNIIEWARNVYGIGEASRYYFGKTPAELNLGESIYLASIVPKPKSGLYYFEPDGELRSSLQGYFNSLGNMMSIAGYTQRDSSGYGFFDVRLKAALRQRVTTDTAAIAKMLNQDEDDNDAVPIPTVVQPEKKPNFFQRLFGKKDTTHKKESPADTVTKTKKELRQERREQKRKEKEARKKLEEKGLF</sequence>
<evidence type="ECO:0000256" key="6">
    <source>
        <dbReference type="ARBA" id="ARBA00022960"/>
    </source>
</evidence>
<dbReference type="SUPFAM" id="SSF53955">
    <property type="entry name" value="Lysozyme-like"/>
    <property type="match status" value="1"/>
</dbReference>
<dbReference type="EMBL" id="RBKU01000001">
    <property type="protein sequence ID" value="RKR81166.1"/>
    <property type="molecule type" value="Genomic_DNA"/>
</dbReference>
<keyword evidence="5 12" id="KW-0812">Transmembrane</keyword>
<evidence type="ECO:0000256" key="4">
    <source>
        <dbReference type="ARBA" id="ARBA00022679"/>
    </source>
</evidence>
<comment type="caution">
    <text evidence="14">The sequence shown here is derived from an EMBL/GenBank/DDBJ whole genome shotgun (WGS) entry which is preliminary data.</text>
</comment>
<dbReference type="RefSeq" id="WP_121196892.1">
    <property type="nucleotide sequence ID" value="NZ_RBKU01000001.1"/>
</dbReference>
<dbReference type="Pfam" id="PF00912">
    <property type="entry name" value="Transgly"/>
    <property type="match status" value="1"/>
</dbReference>
<keyword evidence="3" id="KW-0328">Glycosyltransferase</keyword>
<dbReference type="OrthoDB" id="9766909at2"/>
<evidence type="ECO:0000313" key="15">
    <source>
        <dbReference type="Proteomes" id="UP000268007"/>
    </source>
</evidence>
<dbReference type="PANTHER" id="PTHR30400">
    <property type="entry name" value="MONOFUNCTIONAL BIOSYNTHETIC PEPTIDOGLYCAN TRANSGLYCOSYLASE"/>
    <property type="match status" value="1"/>
</dbReference>
<feature type="region of interest" description="Disordered" evidence="11">
    <location>
        <begin position="673"/>
        <end position="719"/>
    </location>
</feature>
<dbReference type="PANTHER" id="PTHR30400:SF0">
    <property type="entry name" value="BIOSYNTHETIC PEPTIDOGLYCAN TRANSGLYCOSYLASE"/>
    <property type="match status" value="1"/>
</dbReference>
<evidence type="ECO:0000313" key="14">
    <source>
        <dbReference type="EMBL" id="RKR81166.1"/>
    </source>
</evidence>
<protein>
    <submittedName>
        <fullName evidence="14">Transglycosylase</fullName>
    </submittedName>
</protein>
<evidence type="ECO:0000259" key="13">
    <source>
        <dbReference type="Pfam" id="PF00912"/>
    </source>
</evidence>
<keyword evidence="15" id="KW-1185">Reference proteome</keyword>
<feature type="transmembrane region" description="Helical" evidence="12">
    <location>
        <begin position="12"/>
        <end position="31"/>
    </location>
</feature>
<dbReference type="GO" id="GO:0071555">
    <property type="term" value="P:cell wall organization"/>
    <property type="evidence" value="ECO:0007669"/>
    <property type="project" value="UniProtKB-KW"/>
</dbReference>
<evidence type="ECO:0000256" key="3">
    <source>
        <dbReference type="ARBA" id="ARBA00022676"/>
    </source>
</evidence>
<dbReference type="InterPro" id="IPR023346">
    <property type="entry name" value="Lysozyme-like_dom_sf"/>
</dbReference>
<dbReference type="InterPro" id="IPR001264">
    <property type="entry name" value="Glyco_trans_51"/>
</dbReference>
<dbReference type="InterPro" id="IPR011812">
    <property type="entry name" value="Pep_trsgly"/>
</dbReference>
<keyword evidence="8 12" id="KW-1133">Transmembrane helix</keyword>
<dbReference type="AlphaFoldDB" id="A0A495IWQ0"/>
<dbReference type="GO" id="GO:0016020">
    <property type="term" value="C:membrane"/>
    <property type="evidence" value="ECO:0007669"/>
    <property type="project" value="InterPro"/>
</dbReference>
<evidence type="ECO:0000256" key="9">
    <source>
        <dbReference type="ARBA" id="ARBA00023136"/>
    </source>
</evidence>